<dbReference type="AlphaFoldDB" id="A0AAX6GTT2"/>
<dbReference type="InterPro" id="IPR008962">
    <property type="entry name" value="PapD-like_sf"/>
</dbReference>
<reference evidence="3" key="1">
    <citation type="journal article" date="2023" name="GigaByte">
        <title>Genome assembly of the bearded iris, Iris pallida Lam.</title>
        <authorList>
            <person name="Bruccoleri R.E."/>
            <person name="Oakeley E.J."/>
            <person name="Faust A.M.E."/>
            <person name="Altorfer M."/>
            <person name="Dessus-Babus S."/>
            <person name="Burckhardt D."/>
            <person name="Oertli M."/>
            <person name="Naumann U."/>
            <person name="Petersen F."/>
            <person name="Wong J."/>
        </authorList>
    </citation>
    <scope>NUCLEOTIDE SEQUENCE</scope>
    <source>
        <strain evidence="3">GSM-AAB239-AS_SAM_17_03QT</strain>
    </source>
</reference>
<dbReference type="GO" id="GO:0005789">
    <property type="term" value="C:endoplasmic reticulum membrane"/>
    <property type="evidence" value="ECO:0007669"/>
    <property type="project" value="InterPro"/>
</dbReference>
<evidence type="ECO:0000313" key="4">
    <source>
        <dbReference type="Proteomes" id="UP001140949"/>
    </source>
</evidence>
<dbReference type="PANTHER" id="PTHR10809">
    <property type="entry name" value="VESICLE-ASSOCIATED MEMBRANE PROTEIN-ASSOCIATED PROTEIN"/>
    <property type="match status" value="1"/>
</dbReference>
<dbReference type="EMBL" id="JANAVB010016598">
    <property type="protein sequence ID" value="KAJ6831747.1"/>
    <property type="molecule type" value="Genomic_DNA"/>
</dbReference>
<feature type="domain" description="MSP" evidence="2">
    <location>
        <begin position="28"/>
        <end position="140"/>
    </location>
</feature>
<dbReference type="SUPFAM" id="SSF49354">
    <property type="entry name" value="PapD-like"/>
    <property type="match status" value="1"/>
</dbReference>
<protein>
    <submittedName>
        <fullName evidence="3">Vesicle-associated protein 4-2-like</fullName>
    </submittedName>
</protein>
<dbReference type="PROSITE" id="PS50202">
    <property type="entry name" value="MSP"/>
    <property type="match status" value="1"/>
</dbReference>
<dbReference type="GO" id="GO:0061817">
    <property type="term" value="P:endoplasmic reticulum-plasma membrane tethering"/>
    <property type="evidence" value="ECO:0007669"/>
    <property type="project" value="TreeGrafter"/>
</dbReference>
<name>A0AAX6GTT2_IRIPA</name>
<reference evidence="3" key="2">
    <citation type="submission" date="2023-04" db="EMBL/GenBank/DDBJ databases">
        <authorList>
            <person name="Bruccoleri R.E."/>
            <person name="Oakeley E.J."/>
            <person name="Faust A.-M."/>
            <person name="Dessus-Babus S."/>
            <person name="Altorfer M."/>
            <person name="Burckhardt D."/>
            <person name="Oertli M."/>
            <person name="Naumann U."/>
            <person name="Petersen F."/>
            <person name="Wong J."/>
        </authorList>
    </citation>
    <scope>NUCLEOTIDE SEQUENCE</scope>
    <source>
        <strain evidence="3">GSM-AAB239-AS_SAM_17_03QT</strain>
        <tissue evidence="3">Leaf</tissue>
    </source>
</reference>
<evidence type="ECO:0000313" key="3">
    <source>
        <dbReference type="EMBL" id="KAJ6831747.1"/>
    </source>
</evidence>
<dbReference type="GO" id="GO:0005886">
    <property type="term" value="C:plasma membrane"/>
    <property type="evidence" value="ECO:0007669"/>
    <property type="project" value="TreeGrafter"/>
</dbReference>
<comment type="caution">
    <text evidence="3">The sequence shown here is derived from an EMBL/GenBank/DDBJ whole genome shotgun (WGS) entry which is preliminary data.</text>
</comment>
<dbReference type="Proteomes" id="UP001140949">
    <property type="component" value="Unassembled WGS sequence"/>
</dbReference>
<evidence type="ECO:0000259" key="2">
    <source>
        <dbReference type="PROSITE" id="PS50202"/>
    </source>
</evidence>
<gene>
    <name evidence="3" type="ORF">M6B38_347335</name>
</gene>
<dbReference type="PANTHER" id="PTHR10809:SF113">
    <property type="entry name" value="OS07G0558800 PROTEIN"/>
    <property type="match status" value="1"/>
</dbReference>
<dbReference type="InterPro" id="IPR013783">
    <property type="entry name" value="Ig-like_fold"/>
</dbReference>
<dbReference type="Gene3D" id="2.60.40.10">
    <property type="entry name" value="Immunoglobulins"/>
    <property type="match status" value="1"/>
</dbReference>
<dbReference type="InterPro" id="IPR000535">
    <property type="entry name" value="MSP_dom"/>
</dbReference>
<accession>A0AAX6GTT2</accession>
<dbReference type="GO" id="GO:0090158">
    <property type="term" value="P:endoplasmic reticulum membrane organization"/>
    <property type="evidence" value="ECO:0007669"/>
    <property type="project" value="TreeGrafter"/>
</dbReference>
<keyword evidence="4" id="KW-1185">Reference proteome</keyword>
<dbReference type="Pfam" id="PF00635">
    <property type="entry name" value="Motile_Sperm"/>
    <property type="match status" value="1"/>
</dbReference>
<dbReference type="InterPro" id="IPR016763">
    <property type="entry name" value="VAP"/>
</dbReference>
<proteinExistence type="inferred from homology"/>
<evidence type="ECO:0000256" key="1">
    <source>
        <dbReference type="ARBA" id="ARBA00008932"/>
    </source>
</evidence>
<organism evidence="3 4">
    <name type="scientific">Iris pallida</name>
    <name type="common">Sweet iris</name>
    <dbReference type="NCBI Taxonomy" id="29817"/>
    <lineage>
        <taxon>Eukaryota</taxon>
        <taxon>Viridiplantae</taxon>
        <taxon>Streptophyta</taxon>
        <taxon>Embryophyta</taxon>
        <taxon>Tracheophyta</taxon>
        <taxon>Spermatophyta</taxon>
        <taxon>Magnoliopsida</taxon>
        <taxon>Liliopsida</taxon>
        <taxon>Asparagales</taxon>
        <taxon>Iridaceae</taxon>
        <taxon>Iridoideae</taxon>
        <taxon>Irideae</taxon>
        <taxon>Iris</taxon>
    </lineage>
</organism>
<sequence>MITCSNSLPICSWGWLQFMQRLHAWFLLCNAFPELCFAFTSAVELGKQVRSAIRIKSSTKSHVAFKFQTTKPKSCFMRPLGAILSPGESIIAMVFKFVEYPENDEKPQDQKCKFDEQKEEAVVEQVLRVVFLDVQQPCPQ</sequence>
<comment type="similarity">
    <text evidence="1">Belongs to the VAMP-associated protein (VAP) (TC 9.B.17) family.</text>
</comment>